<dbReference type="OrthoDB" id="1092992at2"/>
<dbReference type="EMBL" id="CP044017">
    <property type="protein sequence ID" value="QES91044.1"/>
    <property type="molecule type" value="Genomic_DNA"/>
</dbReference>
<dbReference type="SUPFAM" id="SSF158745">
    <property type="entry name" value="LanC-like"/>
    <property type="match status" value="1"/>
</dbReference>
<geneLocation type="plasmid" evidence="2">
    <name>pb3-10</name>
</geneLocation>
<accession>A0A5P2G5D6</accession>
<protein>
    <recommendedName>
        <fullName evidence="3">Lanthionine synthetase C family protein</fullName>
    </recommendedName>
</protein>
<name>A0A5P2G5D6_9BACT</name>
<keyword evidence="2" id="KW-1185">Reference proteome</keyword>
<dbReference type="AlphaFoldDB" id="A0A5P2G5D6"/>
<gene>
    <name evidence="1" type="ORF">E0W69_020230</name>
</gene>
<dbReference type="Proteomes" id="UP000292424">
    <property type="component" value="Plasmid pB3-10"/>
</dbReference>
<evidence type="ECO:0008006" key="3">
    <source>
        <dbReference type="Google" id="ProtNLM"/>
    </source>
</evidence>
<dbReference type="RefSeq" id="WP_131332037.1">
    <property type="nucleotide sequence ID" value="NZ_CP044017.1"/>
</dbReference>
<keyword evidence="1" id="KW-0614">Plasmid</keyword>
<organism evidence="1 2">
    <name type="scientific">Rhizosphaericola mali</name>
    <dbReference type="NCBI Taxonomy" id="2545455"/>
    <lineage>
        <taxon>Bacteria</taxon>
        <taxon>Pseudomonadati</taxon>
        <taxon>Bacteroidota</taxon>
        <taxon>Chitinophagia</taxon>
        <taxon>Chitinophagales</taxon>
        <taxon>Chitinophagaceae</taxon>
        <taxon>Rhizosphaericola</taxon>
    </lineage>
</organism>
<proteinExistence type="predicted"/>
<evidence type="ECO:0000313" key="1">
    <source>
        <dbReference type="EMBL" id="QES91044.1"/>
    </source>
</evidence>
<dbReference type="Gene3D" id="1.50.10.20">
    <property type="match status" value="1"/>
</dbReference>
<dbReference type="KEGG" id="arac:E0W69_020230"/>
<reference evidence="1 2" key="1">
    <citation type="submission" date="2019-09" db="EMBL/GenBank/DDBJ databases">
        <title>Complete genome sequence of Arachidicoccus sp. B3-10 isolated from apple orchard soil.</title>
        <authorList>
            <person name="Kim H.S."/>
            <person name="Han K.-I."/>
            <person name="Suh M.K."/>
            <person name="Lee K.C."/>
            <person name="Eom M.K."/>
            <person name="Kim J.-S."/>
            <person name="Kang S.W."/>
            <person name="Sin Y."/>
            <person name="Lee J.-S."/>
        </authorList>
    </citation>
    <scope>NUCLEOTIDE SEQUENCE [LARGE SCALE GENOMIC DNA]</scope>
    <source>
        <strain evidence="1 2">B3-10</strain>
        <plasmid evidence="2">pb3-10</plasmid>
    </source>
</reference>
<sequence>MLDGLTGIAIIFFLLAKYRNDKIAEEKGVFLLEWVSENGANANDLNFGTGLTGIGWAIEWLVQNGLMTDTNTDEILDPIDSLLYNIVSYSKDENFSLLTGTLGKIEYFRRRAMSNNPGTHRYKTIGHLECIVLLLDDLANQIPEIINLYEDKDKYCNNIIMKNSLFDLGSILTSISSININTNTPTLGHILFNGIKYCEAILSNAKFNNSQKDEQYSLDITYLATTYLISAKNKKNKYWEERAIGYTNDFIQFMPDNTKLTMKQLFQKMNIYCMLYIYLRETSYSSIIEELKDLLYTFKLPFTLFEGKGTLVLAELCLEAPDLIQQWYELFFFA</sequence>
<evidence type="ECO:0000313" key="2">
    <source>
        <dbReference type="Proteomes" id="UP000292424"/>
    </source>
</evidence>